<keyword evidence="6" id="KW-0028">Amino-acid biosynthesis</keyword>
<keyword evidence="5" id="KW-0963">Cytoplasm</keyword>
<dbReference type="NCBIfam" id="TIGR00070">
    <property type="entry name" value="hisG"/>
    <property type="match status" value="1"/>
</dbReference>
<evidence type="ECO:0000313" key="13">
    <source>
        <dbReference type="EMBL" id="SVB69675.1"/>
    </source>
</evidence>
<dbReference type="EC" id="2.4.2.17" evidence="4"/>
<dbReference type="GO" id="GO:0003879">
    <property type="term" value="F:ATP phosphoribosyltransferase activity"/>
    <property type="evidence" value="ECO:0007669"/>
    <property type="project" value="UniProtKB-EC"/>
</dbReference>
<evidence type="ECO:0000256" key="6">
    <source>
        <dbReference type="ARBA" id="ARBA00022605"/>
    </source>
</evidence>
<evidence type="ECO:0000259" key="12">
    <source>
        <dbReference type="Pfam" id="PF01634"/>
    </source>
</evidence>
<comment type="catalytic activity">
    <reaction evidence="1">
        <text>1-(5-phospho-beta-D-ribosyl)-ATP + diphosphate = 5-phospho-alpha-D-ribose 1-diphosphate + ATP</text>
        <dbReference type="Rhea" id="RHEA:18473"/>
        <dbReference type="ChEBI" id="CHEBI:30616"/>
        <dbReference type="ChEBI" id="CHEBI:33019"/>
        <dbReference type="ChEBI" id="CHEBI:58017"/>
        <dbReference type="ChEBI" id="CHEBI:73183"/>
        <dbReference type="EC" id="2.4.2.17"/>
    </reaction>
</comment>
<sequence>MDKLKLGIPKGSMQDSTINLFKKAGYTITANSRSYYPQVDDDQIDVMLLRPQEMALYVEQGVIDVGLAGRDWVVDCGTDVKEIAELVYSKATNQPARWVLAVAQDSKITSVKDLEGKVIFTELIDTTKQYLEKNNVNAIVKFSHGATEVKIPHLCEAIVEITETGSSLRANGLKVIDTVME</sequence>
<evidence type="ECO:0000256" key="7">
    <source>
        <dbReference type="ARBA" id="ARBA00022676"/>
    </source>
</evidence>
<keyword evidence="7" id="KW-0328">Glycosyltransferase</keyword>
<evidence type="ECO:0000256" key="2">
    <source>
        <dbReference type="ARBA" id="ARBA00004496"/>
    </source>
</evidence>
<evidence type="ECO:0000256" key="1">
    <source>
        <dbReference type="ARBA" id="ARBA00000915"/>
    </source>
</evidence>
<feature type="domain" description="ATP phosphoribosyltransferase catalytic" evidence="12">
    <location>
        <begin position="50"/>
        <end position="181"/>
    </location>
</feature>
<dbReference type="GO" id="GO:0005737">
    <property type="term" value="C:cytoplasm"/>
    <property type="evidence" value="ECO:0007669"/>
    <property type="project" value="UniProtKB-SubCell"/>
</dbReference>
<dbReference type="Pfam" id="PF01634">
    <property type="entry name" value="HisG"/>
    <property type="match status" value="1"/>
</dbReference>
<evidence type="ECO:0000256" key="5">
    <source>
        <dbReference type="ARBA" id="ARBA00022490"/>
    </source>
</evidence>
<dbReference type="PANTHER" id="PTHR21403:SF10">
    <property type="entry name" value="ATP PHOSPHORIBOSYLTRANSFERASE"/>
    <property type="match status" value="1"/>
</dbReference>
<organism evidence="13">
    <name type="scientific">marine metagenome</name>
    <dbReference type="NCBI Taxonomy" id="408172"/>
    <lineage>
        <taxon>unclassified sequences</taxon>
        <taxon>metagenomes</taxon>
        <taxon>ecological metagenomes</taxon>
    </lineage>
</organism>
<name>A0A382G4I1_9ZZZZ</name>
<dbReference type="PANTHER" id="PTHR21403">
    <property type="entry name" value="ATP PHOSPHORIBOSYLTRANSFERASE ATP-PRTASE"/>
    <property type="match status" value="1"/>
</dbReference>
<dbReference type="AlphaFoldDB" id="A0A382G4I1"/>
<keyword evidence="10" id="KW-0067">ATP-binding</keyword>
<evidence type="ECO:0000256" key="4">
    <source>
        <dbReference type="ARBA" id="ARBA00011946"/>
    </source>
</evidence>
<evidence type="ECO:0000256" key="3">
    <source>
        <dbReference type="ARBA" id="ARBA00004667"/>
    </source>
</evidence>
<dbReference type="GO" id="GO:0000105">
    <property type="term" value="P:L-histidine biosynthetic process"/>
    <property type="evidence" value="ECO:0007669"/>
    <property type="project" value="UniProtKB-UniPathway"/>
</dbReference>
<proteinExistence type="predicted"/>
<dbReference type="Gene3D" id="3.40.190.10">
    <property type="entry name" value="Periplasmic binding protein-like II"/>
    <property type="match status" value="2"/>
</dbReference>
<protein>
    <recommendedName>
        <fullName evidence="4">ATP phosphoribosyltransferase</fullName>
        <ecNumber evidence="4">2.4.2.17</ecNumber>
    </recommendedName>
</protein>
<accession>A0A382G4I1</accession>
<dbReference type="InterPro" id="IPR013820">
    <property type="entry name" value="ATP_PRibTrfase_cat"/>
</dbReference>
<evidence type="ECO:0000256" key="8">
    <source>
        <dbReference type="ARBA" id="ARBA00022679"/>
    </source>
</evidence>
<gene>
    <name evidence="13" type="ORF">METZ01_LOCUS222529</name>
</gene>
<feature type="non-terminal residue" evidence="13">
    <location>
        <position position="181"/>
    </location>
</feature>
<evidence type="ECO:0000256" key="9">
    <source>
        <dbReference type="ARBA" id="ARBA00022741"/>
    </source>
</evidence>
<comment type="pathway">
    <text evidence="3">Amino-acid biosynthesis; L-histidine biosynthesis; L-histidine from 5-phospho-alpha-D-ribose 1-diphosphate: step 1/9.</text>
</comment>
<comment type="subcellular location">
    <subcellularLocation>
        <location evidence="2">Cytoplasm</location>
    </subcellularLocation>
</comment>
<evidence type="ECO:0000256" key="11">
    <source>
        <dbReference type="ARBA" id="ARBA00023102"/>
    </source>
</evidence>
<keyword evidence="11" id="KW-0368">Histidine biosynthesis</keyword>
<dbReference type="UniPathway" id="UPA00031">
    <property type="reaction ID" value="UER00006"/>
</dbReference>
<evidence type="ECO:0000256" key="10">
    <source>
        <dbReference type="ARBA" id="ARBA00022840"/>
    </source>
</evidence>
<dbReference type="InterPro" id="IPR001348">
    <property type="entry name" value="ATP_PRibTrfase_HisG"/>
</dbReference>
<dbReference type="GO" id="GO:0005524">
    <property type="term" value="F:ATP binding"/>
    <property type="evidence" value="ECO:0007669"/>
    <property type="project" value="UniProtKB-KW"/>
</dbReference>
<dbReference type="SUPFAM" id="SSF53850">
    <property type="entry name" value="Periplasmic binding protein-like II"/>
    <property type="match status" value="1"/>
</dbReference>
<dbReference type="EMBL" id="UINC01053311">
    <property type="protein sequence ID" value="SVB69675.1"/>
    <property type="molecule type" value="Genomic_DNA"/>
</dbReference>
<keyword evidence="8" id="KW-0808">Transferase</keyword>
<reference evidence="13" key="1">
    <citation type="submission" date="2018-05" db="EMBL/GenBank/DDBJ databases">
        <authorList>
            <person name="Lanie J.A."/>
            <person name="Ng W.-L."/>
            <person name="Kazmierczak K.M."/>
            <person name="Andrzejewski T.M."/>
            <person name="Davidsen T.M."/>
            <person name="Wayne K.J."/>
            <person name="Tettelin H."/>
            <person name="Glass J.I."/>
            <person name="Rusch D."/>
            <person name="Podicherti R."/>
            <person name="Tsui H.-C.T."/>
            <person name="Winkler M.E."/>
        </authorList>
    </citation>
    <scope>NUCLEOTIDE SEQUENCE</scope>
</reference>
<keyword evidence="9" id="KW-0547">Nucleotide-binding</keyword>